<proteinExistence type="inferred from homology"/>
<evidence type="ECO:0000256" key="4">
    <source>
        <dbReference type="ARBA" id="ARBA00022741"/>
    </source>
</evidence>
<dbReference type="Pfam" id="PF13603">
    <property type="entry name" value="tRNA-synt_1_2"/>
    <property type="match status" value="1"/>
</dbReference>
<dbReference type="InterPro" id="IPR014729">
    <property type="entry name" value="Rossmann-like_a/b/a_fold"/>
</dbReference>
<feature type="domain" description="Leucyl-tRNA synthetase editing" evidence="14">
    <location>
        <begin position="387"/>
        <end position="445"/>
    </location>
</feature>
<dbReference type="PANTHER" id="PTHR11946:SF109">
    <property type="entry name" value="VALINE--TRNA LIGASE"/>
    <property type="match status" value="1"/>
</dbReference>
<dbReference type="GO" id="GO:0002161">
    <property type="term" value="F:aminoacyl-tRNA deacylase activity"/>
    <property type="evidence" value="ECO:0007669"/>
    <property type="project" value="InterPro"/>
</dbReference>
<evidence type="ECO:0000256" key="8">
    <source>
        <dbReference type="ARBA" id="ARBA00023146"/>
    </source>
</evidence>
<keyword evidence="4 11" id="KW-0547">Nucleotide-binding</keyword>
<accession>A0A0G4HLJ6</accession>
<evidence type="ECO:0000256" key="10">
    <source>
        <dbReference type="ARBA" id="ARBA00047552"/>
    </source>
</evidence>
<feature type="region of interest" description="Disordered" evidence="12">
    <location>
        <begin position="1"/>
        <end position="122"/>
    </location>
</feature>
<evidence type="ECO:0000256" key="2">
    <source>
        <dbReference type="ARBA" id="ARBA00013169"/>
    </source>
</evidence>
<dbReference type="Gene3D" id="3.40.50.620">
    <property type="entry name" value="HUPs"/>
    <property type="match status" value="1"/>
</dbReference>
<dbReference type="GO" id="GO:0005829">
    <property type="term" value="C:cytosol"/>
    <property type="evidence" value="ECO:0007669"/>
    <property type="project" value="TreeGrafter"/>
</dbReference>
<dbReference type="PROSITE" id="PS00178">
    <property type="entry name" value="AA_TRNA_LIGASE_I"/>
    <property type="match status" value="1"/>
</dbReference>
<reference evidence="15" key="1">
    <citation type="submission" date="2014-11" db="EMBL/GenBank/DDBJ databases">
        <authorList>
            <person name="Otto D Thomas"/>
            <person name="Naeem Raeece"/>
        </authorList>
    </citation>
    <scope>NUCLEOTIDE SEQUENCE</scope>
</reference>
<feature type="non-terminal residue" evidence="15">
    <location>
        <position position="474"/>
    </location>
</feature>
<comment type="similarity">
    <text evidence="1 11">Belongs to the class-I aminoacyl-tRNA synthetase family.</text>
</comment>
<dbReference type="InterPro" id="IPR009008">
    <property type="entry name" value="Val/Leu/Ile-tRNA-synth_edit"/>
</dbReference>
<evidence type="ECO:0000256" key="3">
    <source>
        <dbReference type="ARBA" id="ARBA00022598"/>
    </source>
</evidence>
<evidence type="ECO:0000256" key="12">
    <source>
        <dbReference type="SAM" id="MobiDB-lite"/>
    </source>
</evidence>
<dbReference type="InterPro" id="IPR002300">
    <property type="entry name" value="aa-tRNA-synth_Ia"/>
</dbReference>
<evidence type="ECO:0000313" key="15">
    <source>
        <dbReference type="EMBL" id="CEM45202.1"/>
    </source>
</evidence>
<evidence type="ECO:0000259" key="14">
    <source>
        <dbReference type="Pfam" id="PF13603"/>
    </source>
</evidence>
<dbReference type="AlphaFoldDB" id="A0A0G4HLJ6"/>
<protein>
    <recommendedName>
        <fullName evidence="2">valine--tRNA ligase</fullName>
        <ecNumber evidence="2">6.1.1.9</ecNumber>
    </recommendedName>
    <alternativeName>
        <fullName evidence="9">Valyl-tRNA synthetase</fullName>
    </alternativeName>
</protein>
<evidence type="ECO:0000259" key="13">
    <source>
        <dbReference type="Pfam" id="PF00133"/>
    </source>
</evidence>
<evidence type="ECO:0000256" key="5">
    <source>
        <dbReference type="ARBA" id="ARBA00022840"/>
    </source>
</evidence>
<dbReference type="FunFam" id="3.90.740.10:FF:000010">
    <property type="entry name" value="Valine--tRNA ligase"/>
    <property type="match status" value="1"/>
</dbReference>
<keyword evidence="7" id="KW-0175">Coiled coil</keyword>
<keyword evidence="8 11" id="KW-0030">Aminoacyl-tRNA synthetase</keyword>
<dbReference type="GO" id="GO:0005524">
    <property type="term" value="F:ATP binding"/>
    <property type="evidence" value="ECO:0007669"/>
    <property type="project" value="UniProtKB-KW"/>
</dbReference>
<evidence type="ECO:0000256" key="11">
    <source>
        <dbReference type="RuleBase" id="RU363035"/>
    </source>
</evidence>
<dbReference type="SUPFAM" id="SSF50677">
    <property type="entry name" value="ValRS/IleRS/LeuRS editing domain"/>
    <property type="match status" value="1"/>
</dbReference>
<dbReference type="InterPro" id="IPR025709">
    <property type="entry name" value="Leu_tRNA-synth_edit"/>
</dbReference>
<name>A0A0G4HLJ6_9ALVE</name>
<keyword evidence="5 11" id="KW-0067">ATP-binding</keyword>
<dbReference type="EMBL" id="CDMZ01003128">
    <property type="protein sequence ID" value="CEM45202.1"/>
    <property type="molecule type" value="Genomic_DNA"/>
</dbReference>
<dbReference type="Gene3D" id="3.90.740.10">
    <property type="entry name" value="Valyl/Leucyl/Isoleucyl-tRNA synthetase, editing domain"/>
    <property type="match status" value="1"/>
</dbReference>
<dbReference type="PANTHER" id="PTHR11946">
    <property type="entry name" value="VALYL-TRNA SYNTHETASES"/>
    <property type="match status" value="1"/>
</dbReference>
<dbReference type="FunFam" id="3.40.50.620:FF:000020">
    <property type="entry name" value="Valine--tRNA ligase, mitochondrial"/>
    <property type="match status" value="1"/>
</dbReference>
<evidence type="ECO:0000256" key="9">
    <source>
        <dbReference type="ARBA" id="ARBA00029936"/>
    </source>
</evidence>
<feature type="domain" description="Aminoacyl-tRNA synthetase class Ia" evidence="13">
    <location>
        <begin position="137"/>
        <end position="324"/>
    </location>
</feature>
<evidence type="ECO:0000256" key="7">
    <source>
        <dbReference type="ARBA" id="ARBA00023054"/>
    </source>
</evidence>
<sequence length="474" mass="52708">MTSEGPKEKVPPQQDVENGAPADGPTDGAQPPQGLSKSAQKKLEKNKDKKPKMSKEEKEALWGKKKEGGNEGAGAGDAKEKKKKGKPEGEGAAAASASKTAFDKNAWTNPTPPGEKKSLTHPMESSYEPVIVEAAWDSWWEKEGFFSPTAEQGKNTLPQKKFVMVIPPPNVTGNLHIGHTLTTAIEDTLTRWHRMKGDVSLWVPGQDHAGIATQTVVERQIQKLEGKTRHDYGREAFVNKVWEWKKQKGGNICMQTRRLAASVDWSREAFTLDDKLSKAVKEAFVRMFDAGLIYRGTRLVSWCPHLRTALSDIEVDTDDVEPFSKVSIPGFDKQVEVGVLVHFLYKIKGSDETVEVATTRIETMLGDTAVAVHPEDPRYKHLHGKELEHPFIPGRKMVIVTDPELVDMNFGTGAVKITPAHDPNDYECGKKHNLEFINILTEDGKINENGGEMFKGMHRFECRLQIIEALTNKV</sequence>
<feature type="compositionally biased region" description="Basic and acidic residues" evidence="12">
    <location>
        <begin position="41"/>
        <end position="69"/>
    </location>
</feature>
<dbReference type="FunFam" id="3.90.740.10:FF:000008">
    <property type="entry name" value="Valine--tRNA ligase, mitochondrial"/>
    <property type="match status" value="1"/>
</dbReference>
<dbReference type="GO" id="GO:0004832">
    <property type="term" value="F:valine-tRNA ligase activity"/>
    <property type="evidence" value="ECO:0007669"/>
    <property type="project" value="UniProtKB-EC"/>
</dbReference>
<dbReference type="EC" id="6.1.1.9" evidence="2"/>
<feature type="compositionally biased region" description="Basic and acidic residues" evidence="12">
    <location>
        <begin position="1"/>
        <end position="10"/>
    </location>
</feature>
<dbReference type="GO" id="GO:0006438">
    <property type="term" value="P:valyl-tRNA aminoacylation"/>
    <property type="evidence" value="ECO:0007669"/>
    <property type="project" value="InterPro"/>
</dbReference>
<evidence type="ECO:0000256" key="6">
    <source>
        <dbReference type="ARBA" id="ARBA00022917"/>
    </source>
</evidence>
<keyword evidence="6 11" id="KW-0648">Protein biosynthesis</keyword>
<gene>
    <name evidence="15" type="ORF">Cvel_28969</name>
</gene>
<feature type="compositionally biased region" description="Low complexity" evidence="12">
    <location>
        <begin position="90"/>
        <end position="100"/>
    </location>
</feature>
<dbReference type="InterPro" id="IPR002303">
    <property type="entry name" value="Valyl-tRNA_ligase"/>
</dbReference>
<dbReference type="PRINTS" id="PR00986">
    <property type="entry name" value="TRNASYNTHVAL"/>
</dbReference>
<dbReference type="Pfam" id="PF00133">
    <property type="entry name" value="tRNA-synt_1"/>
    <property type="match status" value="1"/>
</dbReference>
<dbReference type="SUPFAM" id="SSF52374">
    <property type="entry name" value="Nucleotidylyl transferase"/>
    <property type="match status" value="1"/>
</dbReference>
<organism evidence="15">
    <name type="scientific">Chromera velia CCMP2878</name>
    <dbReference type="NCBI Taxonomy" id="1169474"/>
    <lineage>
        <taxon>Eukaryota</taxon>
        <taxon>Sar</taxon>
        <taxon>Alveolata</taxon>
        <taxon>Colpodellida</taxon>
        <taxon>Chromeraceae</taxon>
        <taxon>Chromera</taxon>
    </lineage>
</organism>
<comment type="catalytic activity">
    <reaction evidence="10">
        <text>tRNA(Val) + L-valine + ATP = L-valyl-tRNA(Val) + AMP + diphosphate</text>
        <dbReference type="Rhea" id="RHEA:10704"/>
        <dbReference type="Rhea" id="RHEA-COMP:9672"/>
        <dbReference type="Rhea" id="RHEA-COMP:9708"/>
        <dbReference type="ChEBI" id="CHEBI:30616"/>
        <dbReference type="ChEBI" id="CHEBI:33019"/>
        <dbReference type="ChEBI" id="CHEBI:57762"/>
        <dbReference type="ChEBI" id="CHEBI:78442"/>
        <dbReference type="ChEBI" id="CHEBI:78537"/>
        <dbReference type="ChEBI" id="CHEBI:456215"/>
        <dbReference type="EC" id="6.1.1.9"/>
    </reaction>
</comment>
<dbReference type="InterPro" id="IPR001412">
    <property type="entry name" value="aa-tRNA-synth_I_CS"/>
</dbReference>
<evidence type="ECO:0000256" key="1">
    <source>
        <dbReference type="ARBA" id="ARBA00005594"/>
    </source>
</evidence>
<keyword evidence="3 11" id="KW-0436">Ligase</keyword>